<comment type="similarity">
    <text evidence="1 8">Belongs to the cytochrome P450 family.</text>
</comment>
<evidence type="ECO:0000256" key="5">
    <source>
        <dbReference type="ARBA" id="ARBA00023004"/>
    </source>
</evidence>
<evidence type="ECO:0000256" key="4">
    <source>
        <dbReference type="ARBA" id="ARBA00023002"/>
    </source>
</evidence>
<dbReference type="GO" id="GO:0020037">
    <property type="term" value="F:heme binding"/>
    <property type="evidence" value="ECO:0007669"/>
    <property type="project" value="InterPro"/>
</dbReference>
<keyword evidence="4 8" id="KW-0560">Oxidoreductase</keyword>
<evidence type="ECO:0000313" key="10">
    <source>
        <dbReference type="Proteomes" id="UP000016568"/>
    </source>
</evidence>
<evidence type="ECO:0000256" key="1">
    <source>
        <dbReference type="ARBA" id="ARBA00010617"/>
    </source>
</evidence>
<dbReference type="OrthoDB" id="5522954at2"/>
<name>U3A6X2_9SPHN</name>
<dbReference type="eggNOG" id="COG2124">
    <property type="taxonomic scope" value="Bacteria"/>
</dbReference>
<evidence type="ECO:0000313" key="9">
    <source>
        <dbReference type="EMBL" id="GAD50493.1"/>
    </source>
</evidence>
<gene>
    <name evidence="9" type="ORF">NT2_09_01010</name>
</gene>
<evidence type="ECO:0000256" key="7">
    <source>
        <dbReference type="ARBA" id="ARBA00043906"/>
    </source>
</evidence>
<dbReference type="PRINTS" id="PR00385">
    <property type="entry name" value="P450"/>
</dbReference>
<comment type="function">
    <text evidence="7">Cytochromes P450 are a group of heme-thiolate monooxygenases. They oxidize a variety of structurally unrelated compounds, including steroids, fatty acids, and xenobiotics.</text>
</comment>
<keyword evidence="6 8" id="KW-0503">Monooxygenase</keyword>
<dbReference type="RefSeq" id="WP_021691311.1">
    <property type="nucleotide sequence ID" value="NZ_BASZ01000009.1"/>
</dbReference>
<dbReference type="Gene3D" id="1.10.630.10">
    <property type="entry name" value="Cytochrome P450"/>
    <property type="match status" value="1"/>
</dbReference>
<dbReference type="PANTHER" id="PTHR46696:SF1">
    <property type="entry name" value="CYTOCHROME P450 YJIB-RELATED"/>
    <property type="match status" value="1"/>
</dbReference>
<dbReference type="FunFam" id="1.10.630.10:FF:000018">
    <property type="entry name" value="Cytochrome P450 monooxygenase"/>
    <property type="match status" value="1"/>
</dbReference>
<evidence type="ECO:0000256" key="8">
    <source>
        <dbReference type="RuleBase" id="RU000461"/>
    </source>
</evidence>
<reference evidence="9 10" key="1">
    <citation type="submission" date="2013-09" db="EMBL/GenBank/DDBJ databases">
        <title>Whole genome shotgun sequence of Novosphingobium tardaugens NBRC 16725.</title>
        <authorList>
            <person name="Isaki S."/>
            <person name="Hosoyama A."/>
            <person name="Tsuchikane K."/>
            <person name="Katsumata H."/>
            <person name="Ando Y."/>
            <person name="Yamazaki S."/>
            <person name="Fujita N."/>
        </authorList>
    </citation>
    <scope>NUCLEOTIDE SEQUENCE [LARGE SCALE GENOMIC DNA]</scope>
    <source>
        <strain evidence="9 10">NBRC 16725</strain>
    </source>
</reference>
<comment type="caution">
    <text evidence="9">The sequence shown here is derived from an EMBL/GenBank/DDBJ whole genome shotgun (WGS) entry which is preliminary data.</text>
</comment>
<protein>
    <submittedName>
        <fullName evidence="9">Putative cytochrome P450</fullName>
    </submittedName>
</protein>
<dbReference type="PROSITE" id="PS00086">
    <property type="entry name" value="CYTOCHROME_P450"/>
    <property type="match status" value="1"/>
</dbReference>
<accession>U3A6X2</accession>
<dbReference type="GO" id="GO:0016705">
    <property type="term" value="F:oxidoreductase activity, acting on paired donors, with incorporation or reduction of molecular oxygen"/>
    <property type="evidence" value="ECO:0007669"/>
    <property type="project" value="InterPro"/>
</dbReference>
<dbReference type="InterPro" id="IPR017972">
    <property type="entry name" value="Cyt_P450_CS"/>
</dbReference>
<dbReference type="PANTHER" id="PTHR46696">
    <property type="entry name" value="P450, PUTATIVE (EUROFUNG)-RELATED"/>
    <property type="match status" value="1"/>
</dbReference>
<keyword evidence="10" id="KW-1185">Reference proteome</keyword>
<keyword evidence="2 8" id="KW-0349">Heme</keyword>
<evidence type="ECO:0000256" key="3">
    <source>
        <dbReference type="ARBA" id="ARBA00022723"/>
    </source>
</evidence>
<dbReference type="InterPro" id="IPR036396">
    <property type="entry name" value="Cyt_P450_sf"/>
</dbReference>
<keyword evidence="5 8" id="KW-0408">Iron</keyword>
<evidence type="ECO:0000256" key="2">
    <source>
        <dbReference type="ARBA" id="ARBA00022617"/>
    </source>
</evidence>
<dbReference type="Proteomes" id="UP000016568">
    <property type="component" value="Unassembled WGS sequence"/>
</dbReference>
<keyword evidence="3 8" id="KW-0479">Metal-binding</keyword>
<dbReference type="AlphaFoldDB" id="U3A6X2"/>
<dbReference type="GO" id="GO:0005506">
    <property type="term" value="F:iron ion binding"/>
    <property type="evidence" value="ECO:0007669"/>
    <property type="project" value="InterPro"/>
</dbReference>
<evidence type="ECO:0000256" key="6">
    <source>
        <dbReference type="ARBA" id="ARBA00023033"/>
    </source>
</evidence>
<dbReference type="EMBL" id="BASZ01000009">
    <property type="protein sequence ID" value="GAD50493.1"/>
    <property type="molecule type" value="Genomic_DNA"/>
</dbReference>
<dbReference type="SUPFAM" id="SSF48264">
    <property type="entry name" value="Cytochrome P450"/>
    <property type="match status" value="1"/>
</dbReference>
<dbReference type="InterPro" id="IPR002397">
    <property type="entry name" value="Cyt_P450_B"/>
</dbReference>
<dbReference type="GO" id="GO:0004497">
    <property type="term" value="F:monooxygenase activity"/>
    <property type="evidence" value="ECO:0007669"/>
    <property type="project" value="UniProtKB-KW"/>
</dbReference>
<dbReference type="PRINTS" id="PR00359">
    <property type="entry name" value="BP450"/>
</dbReference>
<dbReference type="Pfam" id="PF00067">
    <property type="entry name" value="p450"/>
    <property type="match status" value="1"/>
</dbReference>
<proteinExistence type="inferred from homology"/>
<sequence>MTGQYGATTAQYVTSLPAPAAETLTDPEEVLSILLEPTLRGNLYPYYNRLRELDPVYRTHHPALHGGRPCWVLTSYRAGYEAFTHRLMTSDSRTVQAYDTGENGQRFLGIMRRVLLFLEPVDHARVRKMVATTFMRRKVEEFRPYIAETIEYLLSRMEERGQADIVSDYANPLPITMIFRIFGMPLEDLPLIESWMKNFARRGELGRISPEVERGGEEASKGFTEYFRKHITDRRKNPRDDVITTFVQARDADGKALTDDELIAMCVLIFMAGHESTSNMIAFNTFSLLRNRDQLRLLQRQPELIEDGIDELIRYDASVHVAQRVGLEDVTVDGRDIPAGEPCVIMQGAANHDPAQYDTPERLDLTRTKVQHLVFGLGSHSCLGNQLAKLELRMAIPALIERFPDIQLAVPESEVRSCNTGLLLRHLKDLPVTW</sequence>
<organism evidence="9 10">
    <name type="scientific">Caenibius tardaugens NBRC 16725</name>
    <dbReference type="NCBI Taxonomy" id="1219035"/>
    <lineage>
        <taxon>Bacteria</taxon>
        <taxon>Pseudomonadati</taxon>
        <taxon>Pseudomonadota</taxon>
        <taxon>Alphaproteobacteria</taxon>
        <taxon>Sphingomonadales</taxon>
        <taxon>Erythrobacteraceae</taxon>
        <taxon>Caenibius</taxon>
    </lineage>
</organism>
<dbReference type="KEGG" id="ntd:EGO55_05115"/>
<dbReference type="InterPro" id="IPR001128">
    <property type="entry name" value="Cyt_P450"/>
</dbReference>